<dbReference type="Proteomes" id="UP000231279">
    <property type="component" value="Unassembled WGS sequence"/>
</dbReference>
<protein>
    <submittedName>
        <fullName evidence="1">Uncharacterized protein</fullName>
    </submittedName>
</protein>
<name>A0A2G9GEF2_9LAMI</name>
<dbReference type="AlphaFoldDB" id="A0A2G9GEF2"/>
<comment type="caution">
    <text evidence="1">The sequence shown here is derived from an EMBL/GenBank/DDBJ whole genome shotgun (WGS) entry which is preliminary data.</text>
</comment>
<dbReference type="STRING" id="429701.A0A2G9GEF2"/>
<sequence>MDWFSWLSKTNLEPSLVHEYSLAFVHNELQEGDLAYFNHEFLQSMGISIAKHRLEILKLVTKEKGHNPHPMNKILITIKLTKSRFSKYLRRWTCREESAVVLVSKTSHSARWKNSMIKKKKKLMVDRSKRYREPLLLTNGSPMFFPSSRINSFSSPVVQEFQRDGLKMDGDCYYDEYWPCAIEEVKWDAMFHNLKPT</sequence>
<evidence type="ECO:0000313" key="2">
    <source>
        <dbReference type="Proteomes" id="UP000231279"/>
    </source>
</evidence>
<reference evidence="2" key="1">
    <citation type="journal article" date="2018" name="Gigascience">
        <title>Genome assembly of the Pink Ipe (Handroanthus impetiginosus, Bignoniaceae), a highly valued, ecologically keystone Neotropical timber forest tree.</title>
        <authorList>
            <person name="Silva-Junior O.B."/>
            <person name="Grattapaglia D."/>
            <person name="Novaes E."/>
            <person name="Collevatti R.G."/>
        </authorList>
    </citation>
    <scope>NUCLEOTIDE SEQUENCE [LARGE SCALE GENOMIC DNA]</scope>
    <source>
        <strain evidence="2">cv. UFG-1</strain>
    </source>
</reference>
<accession>A0A2G9GEF2</accession>
<dbReference type="PANTHER" id="PTHR33915">
    <property type="entry name" value="OSJNBA0033G05.11 PROTEIN"/>
    <property type="match status" value="1"/>
</dbReference>
<dbReference type="EMBL" id="NKXS01005462">
    <property type="protein sequence ID" value="PIN03592.1"/>
    <property type="molecule type" value="Genomic_DNA"/>
</dbReference>
<evidence type="ECO:0000313" key="1">
    <source>
        <dbReference type="EMBL" id="PIN03592.1"/>
    </source>
</evidence>
<keyword evidence="2" id="KW-1185">Reference proteome</keyword>
<dbReference type="OrthoDB" id="1887912at2759"/>
<dbReference type="SUPFAM" id="SSF47769">
    <property type="entry name" value="SAM/Pointed domain"/>
    <property type="match status" value="1"/>
</dbReference>
<gene>
    <name evidence="1" type="ORF">CDL12_23880</name>
</gene>
<dbReference type="CDD" id="cd09487">
    <property type="entry name" value="SAM_superfamily"/>
    <property type="match status" value="1"/>
</dbReference>
<dbReference type="Gene3D" id="1.10.150.50">
    <property type="entry name" value="Transcription Factor, Ets-1"/>
    <property type="match status" value="1"/>
</dbReference>
<organism evidence="1 2">
    <name type="scientific">Handroanthus impetiginosus</name>
    <dbReference type="NCBI Taxonomy" id="429701"/>
    <lineage>
        <taxon>Eukaryota</taxon>
        <taxon>Viridiplantae</taxon>
        <taxon>Streptophyta</taxon>
        <taxon>Embryophyta</taxon>
        <taxon>Tracheophyta</taxon>
        <taxon>Spermatophyta</taxon>
        <taxon>Magnoliopsida</taxon>
        <taxon>eudicotyledons</taxon>
        <taxon>Gunneridae</taxon>
        <taxon>Pentapetalae</taxon>
        <taxon>asterids</taxon>
        <taxon>lamiids</taxon>
        <taxon>Lamiales</taxon>
        <taxon>Bignoniaceae</taxon>
        <taxon>Crescentiina</taxon>
        <taxon>Tabebuia alliance</taxon>
        <taxon>Handroanthus</taxon>
    </lineage>
</organism>
<dbReference type="PANTHER" id="PTHR33915:SF1">
    <property type="entry name" value="OS04G0644100 PROTEIN"/>
    <property type="match status" value="1"/>
</dbReference>
<dbReference type="InterPro" id="IPR013761">
    <property type="entry name" value="SAM/pointed_sf"/>
</dbReference>
<proteinExistence type="predicted"/>